<feature type="compositionally biased region" description="Low complexity" evidence="1">
    <location>
        <begin position="112"/>
        <end position="131"/>
    </location>
</feature>
<reference evidence="2" key="1">
    <citation type="submission" date="2016-06" db="EMBL/GenBank/DDBJ databases">
        <title>Draft Genome sequence of the fungus Inonotus baumii.</title>
        <authorList>
            <person name="Zhu H."/>
            <person name="Lin W."/>
        </authorList>
    </citation>
    <scope>NUCLEOTIDE SEQUENCE</scope>
    <source>
        <strain evidence="2">821</strain>
    </source>
</reference>
<feature type="region of interest" description="Disordered" evidence="1">
    <location>
        <begin position="1"/>
        <end position="131"/>
    </location>
</feature>
<feature type="compositionally biased region" description="Polar residues" evidence="1">
    <location>
        <begin position="27"/>
        <end position="43"/>
    </location>
</feature>
<name>A0A9Q5HQK8_SANBA</name>
<gene>
    <name evidence="2" type="ORF">A7U60_g8836</name>
</gene>
<comment type="caution">
    <text evidence="2">The sequence shown here is derived from an EMBL/GenBank/DDBJ whole genome shotgun (WGS) entry which is preliminary data.</text>
</comment>
<dbReference type="CDD" id="cd06464">
    <property type="entry name" value="ACD_sHsps-like"/>
    <property type="match status" value="1"/>
</dbReference>
<dbReference type="OrthoDB" id="1431247at2759"/>
<dbReference type="EMBL" id="LNZH02000216">
    <property type="protein sequence ID" value="OCB84160.1"/>
    <property type="molecule type" value="Genomic_DNA"/>
</dbReference>
<dbReference type="AlphaFoldDB" id="A0A9Q5HQK8"/>
<dbReference type="SUPFAM" id="SSF49764">
    <property type="entry name" value="HSP20-like chaperones"/>
    <property type="match status" value="1"/>
</dbReference>
<evidence type="ECO:0000313" key="3">
    <source>
        <dbReference type="Proteomes" id="UP000757232"/>
    </source>
</evidence>
<keyword evidence="3" id="KW-1185">Reference proteome</keyword>
<evidence type="ECO:0000313" key="2">
    <source>
        <dbReference type="EMBL" id="OCB84160.1"/>
    </source>
</evidence>
<feature type="compositionally biased region" description="Polar residues" evidence="1">
    <location>
        <begin position="63"/>
        <end position="72"/>
    </location>
</feature>
<sequence length="245" mass="26277">MPETSTHPPRPQLLRGNTVPLYVRTGIPSQDQQLQNDATSQPLSAYPDRLATAGQRRQPPPTASSSRMTQGWTLPTPPLSTSPGSAESTNTDDAYFSSARQQCASASGGVRSAPSNGTNSSSSLSPVTSPTVTSLPASFHILRSARSPQSPSAPMQTETTPTAYILSAAIGPGFDSSCITIAMRKNNILDIVADRWDQENCHHEWQVQFDRDADMNGVHAGYTDGVLTVTVKRLYQSSGRPPQRP</sequence>
<dbReference type="Proteomes" id="UP000757232">
    <property type="component" value="Unassembled WGS sequence"/>
</dbReference>
<dbReference type="Gene3D" id="2.60.40.790">
    <property type="match status" value="1"/>
</dbReference>
<protein>
    <recommendedName>
        <fullName evidence="4">SHSP domain-containing protein</fullName>
    </recommendedName>
</protein>
<accession>A0A9Q5HQK8</accession>
<proteinExistence type="predicted"/>
<organism evidence="2 3">
    <name type="scientific">Sanghuangporus baumii</name>
    <name type="common">Phellinus baumii</name>
    <dbReference type="NCBI Taxonomy" id="108892"/>
    <lineage>
        <taxon>Eukaryota</taxon>
        <taxon>Fungi</taxon>
        <taxon>Dikarya</taxon>
        <taxon>Basidiomycota</taxon>
        <taxon>Agaricomycotina</taxon>
        <taxon>Agaricomycetes</taxon>
        <taxon>Hymenochaetales</taxon>
        <taxon>Hymenochaetaceae</taxon>
        <taxon>Sanghuangporus</taxon>
    </lineage>
</organism>
<evidence type="ECO:0000256" key="1">
    <source>
        <dbReference type="SAM" id="MobiDB-lite"/>
    </source>
</evidence>
<feature type="compositionally biased region" description="Polar residues" evidence="1">
    <location>
        <begin position="84"/>
        <end position="105"/>
    </location>
</feature>
<dbReference type="InterPro" id="IPR008978">
    <property type="entry name" value="HSP20-like_chaperone"/>
</dbReference>
<evidence type="ECO:0008006" key="4">
    <source>
        <dbReference type="Google" id="ProtNLM"/>
    </source>
</evidence>